<dbReference type="AlphaFoldDB" id="A0A1H6EWF8"/>
<keyword evidence="2" id="KW-0670">Pyruvate</keyword>
<dbReference type="EMBL" id="FNVT01000024">
    <property type="protein sequence ID" value="SEH02177.1"/>
    <property type="molecule type" value="Genomic_DNA"/>
</dbReference>
<reference evidence="2 3" key="1">
    <citation type="submission" date="2016-10" db="EMBL/GenBank/DDBJ databases">
        <authorList>
            <person name="de Groot N.N."/>
        </authorList>
    </citation>
    <scope>NUCLEOTIDE SEQUENCE [LARGE SCALE GENOMIC DNA]</scope>
    <source>
        <strain evidence="2 3">CGMCC 4.7037</strain>
    </source>
</reference>
<protein>
    <submittedName>
        <fullName evidence="2">Maleylpyruvate isomerase</fullName>
    </submittedName>
</protein>
<dbReference type="RefSeq" id="WP_103963232.1">
    <property type="nucleotide sequence ID" value="NZ_FNVT01000024.1"/>
</dbReference>
<keyword evidence="2" id="KW-0413">Isomerase</keyword>
<dbReference type="GO" id="GO:0046872">
    <property type="term" value="F:metal ion binding"/>
    <property type="evidence" value="ECO:0007669"/>
    <property type="project" value="InterPro"/>
</dbReference>
<keyword evidence="3" id="KW-1185">Reference proteome</keyword>
<dbReference type="GO" id="GO:0016853">
    <property type="term" value="F:isomerase activity"/>
    <property type="evidence" value="ECO:0007669"/>
    <property type="project" value="UniProtKB-KW"/>
</dbReference>
<evidence type="ECO:0000259" key="1">
    <source>
        <dbReference type="Pfam" id="PF11716"/>
    </source>
</evidence>
<dbReference type="Pfam" id="PF11716">
    <property type="entry name" value="MDMPI_N"/>
    <property type="match status" value="1"/>
</dbReference>
<dbReference type="InterPro" id="IPR017517">
    <property type="entry name" value="Maleyloyr_isom"/>
</dbReference>
<name>A0A1H6EWF8_9ACTN</name>
<accession>A0A1H6EWF8</accession>
<dbReference type="InterPro" id="IPR036527">
    <property type="entry name" value="SCP2_sterol-bd_dom_sf"/>
</dbReference>
<dbReference type="Gene3D" id="1.20.120.450">
    <property type="entry name" value="dinb family like domain"/>
    <property type="match status" value="1"/>
</dbReference>
<sequence>MTAISLAWMRTGTELFLTTLDRCGDLTAPTALEGWTGRHLATHVAANAEALLNLVHWARTGEPTPMYTSQEQRNADIEEGATRPPEALKEWVGSSAARLADGLAGLTGEQWSRTVRTAQGRAVPASEVPWMRSREVLIHAVDLDAGVTFADLPADFLVALIEDIAAKRSEAGDGPALTLISPERTWPVAGSGQPTGVTGSLADLAAYLSGRTAHIEAPDLPRWL</sequence>
<evidence type="ECO:0000313" key="2">
    <source>
        <dbReference type="EMBL" id="SEH02177.1"/>
    </source>
</evidence>
<dbReference type="SUPFAM" id="SSF109854">
    <property type="entry name" value="DinB/YfiT-like putative metalloenzymes"/>
    <property type="match status" value="1"/>
</dbReference>
<dbReference type="OrthoDB" id="5118203at2"/>
<evidence type="ECO:0000313" key="3">
    <source>
        <dbReference type="Proteomes" id="UP000236732"/>
    </source>
</evidence>
<dbReference type="InterPro" id="IPR024344">
    <property type="entry name" value="MDMPI_metal-binding"/>
</dbReference>
<dbReference type="InterPro" id="IPR034660">
    <property type="entry name" value="DinB/YfiT-like"/>
</dbReference>
<feature type="domain" description="Mycothiol-dependent maleylpyruvate isomerase metal-binding" evidence="1">
    <location>
        <begin position="17"/>
        <end position="143"/>
    </location>
</feature>
<dbReference type="Gene3D" id="3.30.1050.20">
    <property type="match status" value="1"/>
</dbReference>
<dbReference type="SUPFAM" id="SSF55718">
    <property type="entry name" value="SCP-like"/>
    <property type="match status" value="1"/>
</dbReference>
<proteinExistence type="predicted"/>
<dbReference type="Proteomes" id="UP000236732">
    <property type="component" value="Unassembled WGS sequence"/>
</dbReference>
<gene>
    <name evidence="2" type="ORF">SAMN05444920_124112</name>
</gene>
<dbReference type="NCBIfam" id="TIGR03083">
    <property type="entry name" value="maleylpyruvate isomerase family mycothiol-dependent enzyme"/>
    <property type="match status" value="1"/>
</dbReference>
<organism evidence="2 3">
    <name type="scientific">Nonomuraea solani</name>
    <dbReference type="NCBI Taxonomy" id="1144553"/>
    <lineage>
        <taxon>Bacteria</taxon>
        <taxon>Bacillati</taxon>
        <taxon>Actinomycetota</taxon>
        <taxon>Actinomycetes</taxon>
        <taxon>Streptosporangiales</taxon>
        <taxon>Streptosporangiaceae</taxon>
        <taxon>Nonomuraea</taxon>
    </lineage>
</organism>